<feature type="compositionally biased region" description="Polar residues" evidence="8">
    <location>
        <begin position="95"/>
        <end position="104"/>
    </location>
</feature>
<dbReference type="EMBL" id="QORE01003496">
    <property type="protein sequence ID" value="RCI69037.1"/>
    <property type="molecule type" value="Genomic_DNA"/>
</dbReference>
<feature type="non-terminal residue" evidence="10">
    <location>
        <position position="104"/>
    </location>
</feature>
<feature type="non-terminal residue" evidence="10">
    <location>
        <position position="1"/>
    </location>
</feature>
<evidence type="ECO:0000256" key="2">
    <source>
        <dbReference type="ARBA" id="ARBA00005182"/>
    </source>
</evidence>
<evidence type="ECO:0000313" key="10">
    <source>
        <dbReference type="EMBL" id="RCI69037.1"/>
    </source>
</evidence>
<sequence length="104" mass="11407">RTDTHWSPLGAETVAQRLGAEIRETHLLDVPAQNFVTRVGEERTHKGDLLSFLPLDPLFDELLPRPEQLQQRTTEAAPALPGGQQSGAGDDLFGDSQQPRLALV</sequence>
<dbReference type="AlphaFoldDB" id="A0A367LV10"/>
<keyword evidence="5" id="KW-0574">Periplasm</keyword>
<dbReference type="Pfam" id="PF16822">
    <property type="entry name" value="ALGX"/>
    <property type="match status" value="1"/>
</dbReference>
<gene>
    <name evidence="10" type="ORF">DT376_42070</name>
</gene>
<reference evidence="10 11" key="1">
    <citation type="submission" date="2018-07" db="EMBL/GenBank/DDBJ databases">
        <title>Mechanisms of high-level aminoglycoside resistance among Gram-negative pathogens in Brazil.</title>
        <authorList>
            <person name="Ballaben A.S."/>
            <person name="Darini A.L.C."/>
            <person name="Doi Y."/>
        </authorList>
    </citation>
    <scope>NUCLEOTIDE SEQUENCE [LARGE SCALE GENOMIC DNA]</scope>
    <source>
        <strain evidence="10 11">B2-305</strain>
    </source>
</reference>
<dbReference type="UniPathway" id="UPA00286"/>
<feature type="region of interest" description="Disordered" evidence="8">
    <location>
        <begin position="63"/>
        <end position="104"/>
    </location>
</feature>
<comment type="pathway">
    <text evidence="2">Glycan biosynthesis; alginate biosynthesis.</text>
</comment>
<comment type="caution">
    <text evidence="10">The sequence shown here is derived from an EMBL/GenBank/DDBJ whole genome shotgun (WGS) entry which is preliminary data.</text>
</comment>
<dbReference type="InterPro" id="IPR031811">
    <property type="entry name" value="ALGX/ALGJ_SGNH-like"/>
</dbReference>
<keyword evidence="6" id="KW-0016">Alginate biosynthesis</keyword>
<evidence type="ECO:0000256" key="4">
    <source>
        <dbReference type="ARBA" id="ARBA00022729"/>
    </source>
</evidence>
<keyword evidence="4" id="KW-0732">Signal</keyword>
<comment type="subcellular location">
    <subcellularLocation>
        <location evidence="1">Periplasm</location>
    </subcellularLocation>
</comment>
<evidence type="ECO:0000313" key="11">
    <source>
        <dbReference type="Proteomes" id="UP000253594"/>
    </source>
</evidence>
<keyword evidence="3 10" id="KW-0808">Transferase</keyword>
<evidence type="ECO:0000256" key="7">
    <source>
        <dbReference type="ARBA" id="ARBA00023315"/>
    </source>
</evidence>
<protein>
    <submittedName>
        <fullName evidence="10">Alginate O-acetyltransferase</fullName>
    </submittedName>
</protein>
<evidence type="ECO:0000256" key="1">
    <source>
        <dbReference type="ARBA" id="ARBA00004418"/>
    </source>
</evidence>
<proteinExistence type="predicted"/>
<evidence type="ECO:0000256" key="6">
    <source>
        <dbReference type="ARBA" id="ARBA00022841"/>
    </source>
</evidence>
<evidence type="ECO:0000259" key="9">
    <source>
        <dbReference type="Pfam" id="PF16822"/>
    </source>
</evidence>
<keyword evidence="7" id="KW-0012">Acyltransferase</keyword>
<dbReference type="GO" id="GO:0016746">
    <property type="term" value="F:acyltransferase activity"/>
    <property type="evidence" value="ECO:0007669"/>
    <property type="project" value="UniProtKB-KW"/>
</dbReference>
<accession>A0A367LV10</accession>
<dbReference type="GO" id="GO:0042121">
    <property type="term" value="P:alginic acid biosynthetic process"/>
    <property type="evidence" value="ECO:0007669"/>
    <property type="project" value="UniProtKB-UniPathway"/>
</dbReference>
<organism evidence="10 11">
    <name type="scientific">Pseudomonas aeruginosa</name>
    <dbReference type="NCBI Taxonomy" id="287"/>
    <lineage>
        <taxon>Bacteria</taxon>
        <taxon>Pseudomonadati</taxon>
        <taxon>Pseudomonadota</taxon>
        <taxon>Gammaproteobacteria</taxon>
        <taxon>Pseudomonadales</taxon>
        <taxon>Pseudomonadaceae</taxon>
        <taxon>Pseudomonas</taxon>
    </lineage>
</organism>
<dbReference type="Proteomes" id="UP000253594">
    <property type="component" value="Unassembled WGS sequence"/>
</dbReference>
<dbReference type="GO" id="GO:0042597">
    <property type="term" value="C:periplasmic space"/>
    <property type="evidence" value="ECO:0007669"/>
    <property type="project" value="UniProtKB-SubCell"/>
</dbReference>
<name>A0A367LV10_PSEAI</name>
<evidence type="ECO:0000256" key="8">
    <source>
        <dbReference type="SAM" id="MobiDB-lite"/>
    </source>
</evidence>
<evidence type="ECO:0000256" key="5">
    <source>
        <dbReference type="ARBA" id="ARBA00022764"/>
    </source>
</evidence>
<evidence type="ECO:0000256" key="3">
    <source>
        <dbReference type="ARBA" id="ARBA00022679"/>
    </source>
</evidence>
<feature type="domain" description="AlgX/AlgJ SGNH hydrolase-like" evidence="9">
    <location>
        <begin position="1"/>
        <end position="104"/>
    </location>
</feature>